<keyword evidence="2" id="KW-1185">Reference proteome</keyword>
<comment type="caution">
    <text evidence="1">The sequence shown here is derived from an EMBL/GenBank/DDBJ whole genome shotgun (WGS) entry which is preliminary data.</text>
</comment>
<gene>
    <name evidence="1" type="ORF">F4821DRAFT_256609</name>
</gene>
<reference evidence="1 2" key="1">
    <citation type="journal article" date="2022" name="New Phytol.">
        <title>Ecological generalism drives hyperdiversity of secondary metabolite gene clusters in xylarialean endophytes.</title>
        <authorList>
            <person name="Franco M.E.E."/>
            <person name="Wisecaver J.H."/>
            <person name="Arnold A.E."/>
            <person name="Ju Y.M."/>
            <person name="Slot J.C."/>
            <person name="Ahrendt S."/>
            <person name="Moore L.P."/>
            <person name="Eastman K.E."/>
            <person name="Scott K."/>
            <person name="Konkel Z."/>
            <person name="Mondo S.J."/>
            <person name="Kuo A."/>
            <person name="Hayes R.D."/>
            <person name="Haridas S."/>
            <person name="Andreopoulos B."/>
            <person name="Riley R."/>
            <person name="LaButti K."/>
            <person name="Pangilinan J."/>
            <person name="Lipzen A."/>
            <person name="Amirebrahimi M."/>
            <person name="Yan J."/>
            <person name="Adam C."/>
            <person name="Keymanesh K."/>
            <person name="Ng V."/>
            <person name="Louie K."/>
            <person name="Northen T."/>
            <person name="Drula E."/>
            <person name="Henrissat B."/>
            <person name="Hsieh H.M."/>
            <person name="Youens-Clark K."/>
            <person name="Lutzoni F."/>
            <person name="Miadlikowska J."/>
            <person name="Eastwood D.C."/>
            <person name="Hamelin R.C."/>
            <person name="Grigoriev I.V."/>
            <person name="U'Ren J.M."/>
        </authorList>
    </citation>
    <scope>NUCLEOTIDE SEQUENCE [LARGE SCALE GENOMIC DNA]</scope>
    <source>
        <strain evidence="1 2">ER1909</strain>
    </source>
</reference>
<protein>
    <submittedName>
        <fullName evidence="1">Uncharacterized protein</fullName>
    </submittedName>
</protein>
<accession>A0ACC0DAE2</accession>
<evidence type="ECO:0000313" key="2">
    <source>
        <dbReference type="Proteomes" id="UP001497680"/>
    </source>
</evidence>
<dbReference type="Proteomes" id="UP001497680">
    <property type="component" value="Unassembled WGS sequence"/>
</dbReference>
<dbReference type="EMBL" id="MU394294">
    <property type="protein sequence ID" value="KAI6089606.1"/>
    <property type="molecule type" value="Genomic_DNA"/>
</dbReference>
<proteinExistence type="predicted"/>
<evidence type="ECO:0000313" key="1">
    <source>
        <dbReference type="EMBL" id="KAI6089606.1"/>
    </source>
</evidence>
<name>A0ACC0DAE2_9PEZI</name>
<sequence length="205" mass="21469">MTSPALLPAPRRITASNLPLGGHDAANSHSEPGVEVLVDTIDPEPILGGALMRARIASSKTVPTSNDGHGNLELDDVPGMGIVLPGGLNLYYLDVAPKTEGVMHRTTSTDYLVVLQGTPSLLTPPSSFDVVDGQGTYDKPVETVCKPGDIVLQRGIMHAYVFQGGGTSLPSDLDFIEPYGRMGSRRRYGGLVGEESSPGLGFGNG</sequence>
<organism evidence="1 2">
    <name type="scientific">Hypoxylon rubiginosum</name>
    <dbReference type="NCBI Taxonomy" id="110542"/>
    <lineage>
        <taxon>Eukaryota</taxon>
        <taxon>Fungi</taxon>
        <taxon>Dikarya</taxon>
        <taxon>Ascomycota</taxon>
        <taxon>Pezizomycotina</taxon>
        <taxon>Sordariomycetes</taxon>
        <taxon>Xylariomycetidae</taxon>
        <taxon>Xylariales</taxon>
        <taxon>Hypoxylaceae</taxon>
        <taxon>Hypoxylon</taxon>
    </lineage>
</organism>